<protein>
    <recommendedName>
        <fullName evidence="3">Phosphodiesterase</fullName>
    </recommendedName>
</protein>
<evidence type="ECO:0000313" key="1">
    <source>
        <dbReference type="EMBL" id="GLL01154.1"/>
    </source>
</evidence>
<proteinExistence type="predicted"/>
<dbReference type="InterPro" id="IPR020835">
    <property type="entry name" value="Catalase_sf"/>
</dbReference>
<reference evidence="1" key="1">
    <citation type="journal article" date="2014" name="Int. J. Syst. Evol. Microbiol.">
        <title>Complete genome sequence of Corynebacterium casei LMG S-19264T (=DSM 44701T), isolated from a smear-ripened cheese.</title>
        <authorList>
            <consortium name="US DOE Joint Genome Institute (JGI-PGF)"/>
            <person name="Walter F."/>
            <person name="Albersmeier A."/>
            <person name="Kalinowski J."/>
            <person name="Ruckert C."/>
        </authorList>
    </citation>
    <scope>NUCLEOTIDE SEQUENCE</scope>
    <source>
        <strain evidence="1">VKM Ac-1321</strain>
    </source>
</reference>
<evidence type="ECO:0000313" key="2">
    <source>
        <dbReference type="Proteomes" id="UP001143480"/>
    </source>
</evidence>
<dbReference type="GO" id="GO:0020037">
    <property type="term" value="F:heme binding"/>
    <property type="evidence" value="ECO:0007669"/>
    <property type="project" value="InterPro"/>
</dbReference>
<keyword evidence="2" id="KW-1185">Reference proteome</keyword>
<comment type="caution">
    <text evidence="1">The sequence shown here is derived from an EMBL/GenBank/DDBJ whole genome shotgun (WGS) entry which is preliminary data.</text>
</comment>
<sequence length="217" mass="22901">MLTAAVRTAAHARGARLLHPRGRTFTGALTTFGTRGHRWGAALLDEPGVHPAVVRVSKGAPTPAGWPDVLGLAIRLPQPGGDVDLLLSSCTAVPVLRHLPWPRRDFGGRYGTLLAYRAGRRRVFLATQPEPGLGSTLDAVVRAAAGPGIQLPLVAASRWGSWRSFAVLRFGPALDAGADAALAFDPIANAAPDLAPVGLVQRLRQPVYRASQQGRGR</sequence>
<accession>A0A9W6NLA4</accession>
<dbReference type="AlphaFoldDB" id="A0A9W6NLA4"/>
<dbReference type="Proteomes" id="UP001143480">
    <property type="component" value="Unassembled WGS sequence"/>
</dbReference>
<organism evidence="1 2">
    <name type="scientific">Dactylosporangium matsuzakiense</name>
    <dbReference type="NCBI Taxonomy" id="53360"/>
    <lineage>
        <taxon>Bacteria</taxon>
        <taxon>Bacillati</taxon>
        <taxon>Actinomycetota</taxon>
        <taxon>Actinomycetes</taxon>
        <taxon>Micromonosporales</taxon>
        <taxon>Micromonosporaceae</taxon>
        <taxon>Dactylosporangium</taxon>
    </lineage>
</organism>
<name>A0A9W6NLA4_9ACTN</name>
<reference evidence="1" key="2">
    <citation type="submission" date="2023-01" db="EMBL/GenBank/DDBJ databases">
        <authorList>
            <person name="Sun Q."/>
            <person name="Evtushenko L."/>
        </authorList>
    </citation>
    <scope>NUCLEOTIDE SEQUENCE</scope>
    <source>
        <strain evidence="1">VKM Ac-1321</strain>
    </source>
</reference>
<dbReference type="EMBL" id="BSFP01000013">
    <property type="protein sequence ID" value="GLL01154.1"/>
    <property type="molecule type" value="Genomic_DNA"/>
</dbReference>
<evidence type="ECO:0008006" key="3">
    <source>
        <dbReference type="Google" id="ProtNLM"/>
    </source>
</evidence>
<dbReference type="SUPFAM" id="SSF56634">
    <property type="entry name" value="Heme-dependent catalase-like"/>
    <property type="match status" value="1"/>
</dbReference>
<gene>
    <name evidence="1" type="ORF">GCM10017581_028950</name>
</gene>